<evidence type="ECO:0000313" key="1">
    <source>
        <dbReference type="EMBL" id="KAH6686734.1"/>
    </source>
</evidence>
<sequence>MENDLIRTYHIAPNFRIPPPEAGGLLGLGSIIAGRASAADPINEDCRERIPNDRLHCAHAESFKATLSALSSGQYGVTAKVLASGVVGGKVSTSSEVSSEDVLSCEALDVIEFNPKKIPGYIEKMMGYIDVKDYIRSERKPVYMVTGLQIVRSPSLTATAGKKRTIEAEGNLTEPNTSLDIGARIATENRITTGTEFEASTDFIFGIRLIKLVYKKQWWQWWGKGTLKVTDEIEGAKLLDGDGAGEDEVLDLGGDVALDADGKLPEGVELVDMGEDEGGRMAWVTSYDSVEMPE</sequence>
<dbReference type="Proteomes" id="UP000770015">
    <property type="component" value="Unassembled WGS sequence"/>
</dbReference>
<reference evidence="1" key="1">
    <citation type="journal article" date="2021" name="Nat. Commun.">
        <title>Genetic determinants of endophytism in the Arabidopsis root mycobiome.</title>
        <authorList>
            <person name="Mesny F."/>
            <person name="Miyauchi S."/>
            <person name="Thiergart T."/>
            <person name="Pickel B."/>
            <person name="Atanasova L."/>
            <person name="Karlsson M."/>
            <person name="Huettel B."/>
            <person name="Barry K.W."/>
            <person name="Haridas S."/>
            <person name="Chen C."/>
            <person name="Bauer D."/>
            <person name="Andreopoulos W."/>
            <person name="Pangilinan J."/>
            <person name="LaButti K."/>
            <person name="Riley R."/>
            <person name="Lipzen A."/>
            <person name="Clum A."/>
            <person name="Drula E."/>
            <person name="Henrissat B."/>
            <person name="Kohler A."/>
            <person name="Grigoriev I.V."/>
            <person name="Martin F.M."/>
            <person name="Hacquard S."/>
        </authorList>
    </citation>
    <scope>NUCLEOTIDE SEQUENCE</scope>
    <source>
        <strain evidence="1">MPI-SDFR-AT-0117</strain>
    </source>
</reference>
<dbReference type="EMBL" id="JAGSXJ010000012">
    <property type="protein sequence ID" value="KAH6686734.1"/>
    <property type="molecule type" value="Genomic_DNA"/>
</dbReference>
<proteinExistence type="predicted"/>
<keyword evidence="2" id="KW-1185">Reference proteome</keyword>
<evidence type="ECO:0000313" key="2">
    <source>
        <dbReference type="Proteomes" id="UP000770015"/>
    </source>
</evidence>
<name>A0A9P8VCU1_9PEZI</name>
<organism evidence="1 2">
    <name type="scientific">Plectosphaerella plurivora</name>
    <dbReference type="NCBI Taxonomy" id="936078"/>
    <lineage>
        <taxon>Eukaryota</taxon>
        <taxon>Fungi</taxon>
        <taxon>Dikarya</taxon>
        <taxon>Ascomycota</taxon>
        <taxon>Pezizomycotina</taxon>
        <taxon>Sordariomycetes</taxon>
        <taxon>Hypocreomycetidae</taxon>
        <taxon>Glomerellales</taxon>
        <taxon>Plectosphaerellaceae</taxon>
        <taxon>Plectosphaerella</taxon>
    </lineage>
</organism>
<dbReference type="AlphaFoldDB" id="A0A9P8VCU1"/>
<dbReference type="OrthoDB" id="4841081at2759"/>
<accession>A0A9P8VCU1</accession>
<gene>
    <name evidence="1" type="ORF">F5X68DRAFT_11914</name>
</gene>
<protein>
    <submittedName>
        <fullName evidence="1">Uncharacterized protein</fullName>
    </submittedName>
</protein>
<comment type="caution">
    <text evidence="1">The sequence shown here is derived from an EMBL/GenBank/DDBJ whole genome shotgun (WGS) entry which is preliminary data.</text>
</comment>